<evidence type="ECO:0000259" key="1">
    <source>
        <dbReference type="PROSITE" id="PS50188"/>
    </source>
</evidence>
<dbReference type="InterPro" id="IPR043136">
    <property type="entry name" value="B30.2/SPRY_sf"/>
</dbReference>
<dbReference type="SMART" id="SM00449">
    <property type="entry name" value="SPRY"/>
    <property type="match status" value="1"/>
</dbReference>
<dbReference type="Gene3D" id="2.60.120.920">
    <property type="match status" value="1"/>
</dbReference>
<dbReference type="GO" id="GO:0003723">
    <property type="term" value="F:RNA binding"/>
    <property type="evidence" value="ECO:0007669"/>
    <property type="project" value="TreeGrafter"/>
</dbReference>
<dbReference type="InterPro" id="IPR001870">
    <property type="entry name" value="B30.2/SPRY"/>
</dbReference>
<gene>
    <name evidence="2" type="ORF">PXEA_LOCUS10149</name>
</gene>
<feature type="domain" description="B30.2/SPRY" evidence="1">
    <location>
        <begin position="1"/>
        <end position="147"/>
    </location>
</feature>
<evidence type="ECO:0000313" key="2">
    <source>
        <dbReference type="EMBL" id="VEL16709.1"/>
    </source>
</evidence>
<dbReference type="Proteomes" id="UP000784294">
    <property type="component" value="Unassembled WGS sequence"/>
</dbReference>
<dbReference type="GO" id="GO:0000380">
    <property type="term" value="P:alternative mRNA splicing, via spliceosome"/>
    <property type="evidence" value="ECO:0007669"/>
    <property type="project" value="TreeGrafter"/>
</dbReference>
<dbReference type="InterPro" id="IPR003877">
    <property type="entry name" value="SPRY_dom"/>
</dbReference>
<dbReference type="AlphaFoldDB" id="A0A3S5B9D7"/>
<dbReference type="Pfam" id="PF00622">
    <property type="entry name" value="SPRY"/>
    <property type="match status" value="1"/>
</dbReference>
<dbReference type="PROSITE" id="PS50188">
    <property type="entry name" value="B302_SPRY"/>
    <property type="match status" value="1"/>
</dbReference>
<organism evidence="2 3">
    <name type="scientific">Protopolystoma xenopodis</name>
    <dbReference type="NCBI Taxonomy" id="117903"/>
    <lineage>
        <taxon>Eukaryota</taxon>
        <taxon>Metazoa</taxon>
        <taxon>Spiralia</taxon>
        <taxon>Lophotrochozoa</taxon>
        <taxon>Platyhelminthes</taxon>
        <taxon>Monogenea</taxon>
        <taxon>Polyopisthocotylea</taxon>
        <taxon>Polystomatidea</taxon>
        <taxon>Polystomatidae</taxon>
        <taxon>Protopolystoma</taxon>
    </lineage>
</organism>
<name>A0A3S5B9D7_9PLAT</name>
<evidence type="ECO:0000313" key="3">
    <source>
        <dbReference type="Proteomes" id="UP000784294"/>
    </source>
</evidence>
<dbReference type="CDD" id="cd12873">
    <property type="entry name" value="SPRY_DDX1"/>
    <property type="match status" value="1"/>
</dbReference>
<dbReference type="SUPFAM" id="SSF49899">
    <property type="entry name" value="Concanavalin A-like lectins/glucanases"/>
    <property type="match status" value="1"/>
</dbReference>
<proteinExistence type="predicted"/>
<sequence length="172" mass="18808">MISNILYELFTLFIYEVSPELSENSFLSSSGRFFYECIVTDDGLCRVGWSTMRASYEIGTDAESFGFGGTGRASHKRQFDVYGDSFGLGDTVGCFLDLDNAAISWSKNGANLGKAFDVPSHLIQAGLFPSVSLKNAELRFNFGATPFKYPQAGWLAIGSAEKEQLIISSKFG</sequence>
<dbReference type="EMBL" id="CAAALY010029589">
    <property type="protein sequence ID" value="VEL16709.1"/>
    <property type="molecule type" value="Genomic_DNA"/>
</dbReference>
<keyword evidence="3" id="KW-1185">Reference proteome</keyword>
<protein>
    <recommendedName>
        <fullName evidence="1">B30.2/SPRY domain-containing protein</fullName>
    </recommendedName>
</protein>
<dbReference type="GO" id="GO:0005634">
    <property type="term" value="C:nucleus"/>
    <property type="evidence" value="ECO:0007669"/>
    <property type="project" value="TreeGrafter"/>
</dbReference>
<reference evidence="2" key="1">
    <citation type="submission" date="2018-11" db="EMBL/GenBank/DDBJ databases">
        <authorList>
            <consortium name="Pathogen Informatics"/>
        </authorList>
    </citation>
    <scope>NUCLEOTIDE SEQUENCE</scope>
</reference>
<dbReference type="OrthoDB" id="1735at2759"/>
<dbReference type="PANTHER" id="PTHR12381:SF56">
    <property type="entry name" value="B30.2_SPRY DOMAIN-CONTAINING PROTEIN-RELATED"/>
    <property type="match status" value="1"/>
</dbReference>
<dbReference type="InterPro" id="IPR013320">
    <property type="entry name" value="ConA-like_dom_sf"/>
</dbReference>
<dbReference type="PANTHER" id="PTHR12381">
    <property type="entry name" value="HETEROGENEOUS NUCLEAR RIBONUCLEOPROTEIN U FAMILY MEMBER"/>
    <property type="match status" value="1"/>
</dbReference>
<comment type="caution">
    <text evidence="2">The sequence shown here is derived from an EMBL/GenBank/DDBJ whole genome shotgun (WGS) entry which is preliminary data.</text>
</comment>
<accession>A0A3S5B9D7</accession>